<accession>A0A9Q0GTI0</accession>
<organism evidence="1 2">
    <name type="scientific">Protea cynaroides</name>
    <dbReference type="NCBI Taxonomy" id="273540"/>
    <lineage>
        <taxon>Eukaryota</taxon>
        <taxon>Viridiplantae</taxon>
        <taxon>Streptophyta</taxon>
        <taxon>Embryophyta</taxon>
        <taxon>Tracheophyta</taxon>
        <taxon>Spermatophyta</taxon>
        <taxon>Magnoliopsida</taxon>
        <taxon>Proteales</taxon>
        <taxon>Proteaceae</taxon>
        <taxon>Protea</taxon>
    </lineage>
</organism>
<dbReference type="OrthoDB" id="1933107at2759"/>
<dbReference type="EMBL" id="JAMYWD010000012">
    <property type="protein sequence ID" value="KAJ4953309.1"/>
    <property type="molecule type" value="Genomic_DNA"/>
</dbReference>
<gene>
    <name evidence="1" type="ORF">NE237_030141</name>
</gene>
<comment type="caution">
    <text evidence="1">The sequence shown here is derived from an EMBL/GenBank/DDBJ whole genome shotgun (WGS) entry which is preliminary data.</text>
</comment>
<protein>
    <submittedName>
        <fullName evidence="1">Uncharacterized protein</fullName>
    </submittedName>
</protein>
<dbReference type="Proteomes" id="UP001141806">
    <property type="component" value="Unassembled WGS sequence"/>
</dbReference>
<name>A0A9Q0GTI0_9MAGN</name>
<proteinExistence type="predicted"/>
<sequence length="133" mass="14859">MRRGGGPALEELAQEGDAQFDKFLVQRAAVAADFFLPQLKFQVLPLRLQQHYSNILLLHSPTLPHFKTYFLLAGNTVLLAEISEAATRRQLSLTLTLLFQVFKSLYENASNSVHVGAHLAILMAIRDVCKLIV</sequence>
<evidence type="ECO:0000313" key="1">
    <source>
        <dbReference type="EMBL" id="KAJ4953309.1"/>
    </source>
</evidence>
<reference evidence="1" key="1">
    <citation type="journal article" date="2023" name="Plant J.">
        <title>The genome of the king protea, Protea cynaroides.</title>
        <authorList>
            <person name="Chang J."/>
            <person name="Duong T.A."/>
            <person name="Schoeman C."/>
            <person name="Ma X."/>
            <person name="Roodt D."/>
            <person name="Barker N."/>
            <person name="Li Z."/>
            <person name="Van de Peer Y."/>
            <person name="Mizrachi E."/>
        </authorList>
    </citation>
    <scope>NUCLEOTIDE SEQUENCE</scope>
    <source>
        <tissue evidence="1">Young leaves</tissue>
    </source>
</reference>
<evidence type="ECO:0000313" key="2">
    <source>
        <dbReference type="Proteomes" id="UP001141806"/>
    </source>
</evidence>
<keyword evidence="2" id="KW-1185">Reference proteome</keyword>
<dbReference type="AlphaFoldDB" id="A0A9Q0GTI0"/>